<feature type="transmembrane region" description="Helical" evidence="7">
    <location>
        <begin position="316"/>
        <end position="334"/>
    </location>
</feature>
<dbReference type="GO" id="GO:0044038">
    <property type="term" value="P:cell wall macromolecule biosynthetic process"/>
    <property type="evidence" value="ECO:0007669"/>
    <property type="project" value="TreeGrafter"/>
</dbReference>
<evidence type="ECO:0000256" key="3">
    <source>
        <dbReference type="ARBA" id="ARBA00022679"/>
    </source>
</evidence>
<feature type="transmembrane region" description="Helical" evidence="7">
    <location>
        <begin position="6"/>
        <end position="28"/>
    </location>
</feature>
<dbReference type="PANTHER" id="PTHR22926:SF3">
    <property type="entry name" value="UNDECAPRENYL-PHOSPHATE ALPHA-N-ACETYLGLUCOSAMINYL 1-PHOSPHATE TRANSFERASE"/>
    <property type="match status" value="1"/>
</dbReference>
<sequence>MGLINALEIIIPSLISIISTYVLLKWWIPKSLLLGFKGKDMNKYGNPEVSEAGGIWVILSASISILTYIAIETISERDFGILHLLATTQVLILSGLLGFIDDILGWKKGVSPIARVLFTIPIALPLVAVKAGYSVVEIPFIGPLDLGLLYPLVAVPIGVVGASNAFNMLAGYNGLEALQGISILTFTCLFLLKKGLLDLIPVILPVITSLLVFLFFNKYPAKVLPGNSFTYGLGAFYASIVIYGNFERFGILMFTLYFLELALFLRGLANGVYKENFGIPQEDGGLKPPYEKCYSVTHLALKTMIRVKGKATEKDVVNFILMLQILIGLVGLWFL</sequence>
<feature type="transmembrane region" description="Helical" evidence="7">
    <location>
        <begin position="116"/>
        <end position="136"/>
    </location>
</feature>
<evidence type="ECO:0000256" key="5">
    <source>
        <dbReference type="ARBA" id="ARBA00022989"/>
    </source>
</evidence>
<keyword evidence="3 8" id="KW-0808">Transferase</keyword>
<keyword evidence="9" id="KW-1185">Reference proteome</keyword>
<organism evidence="8 9">
    <name type="scientific">Thermosphaera aggregans (strain DSM 11486 / M11TL)</name>
    <dbReference type="NCBI Taxonomy" id="633148"/>
    <lineage>
        <taxon>Archaea</taxon>
        <taxon>Thermoproteota</taxon>
        <taxon>Thermoprotei</taxon>
        <taxon>Desulfurococcales</taxon>
        <taxon>Desulfurococcaceae</taxon>
        <taxon>Thermosphaera</taxon>
    </lineage>
</organism>
<dbReference type="CDD" id="cd06856">
    <property type="entry name" value="GT_GPT_archaea"/>
    <property type="match status" value="1"/>
</dbReference>
<keyword evidence="5 7" id="KW-1133">Transmembrane helix</keyword>
<dbReference type="GO" id="GO:0016780">
    <property type="term" value="F:phosphotransferase activity, for other substituted phosphate groups"/>
    <property type="evidence" value="ECO:0007669"/>
    <property type="project" value="InterPro"/>
</dbReference>
<dbReference type="Proteomes" id="UP000002376">
    <property type="component" value="Chromosome"/>
</dbReference>
<dbReference type="OrthoDB" id="34534at2157"/>
<dbReference type="UniPathway" id="UPA00378"/>
<evidence type="ECO:0000256" key="2">
    <source>
        <dbReference type="ARBA" id="ARBA00022475"/>
    </source>
</evidence>
<feature type="transmembrane region" description="Helical" evidence="7">
    <location>
        <begin position="199"/>
        <end position="216"/>
    </location>
</feature>
<dbReference type="GeneID" id="9165348"/>
<reference evidence="8 9" key="1">
    <citation type="journal article" date="2010" name="Stand. Genomic Sci.">
        <title>Complete genome sequence of Thermosphaera aggregans type strain (M11TL).</title>
        <authorList>
            <person name="Spring S."/>
            <person name="Rachel R."/>
            <person name="Lapidus A."/>
            <person name="Davenport K."/>
            <person name="Tice H."/>
            <person name="Copeland A."/>
            <person name="Cheng J.F."/>
            <person name="Lucas S."/>
            <person name="Chen F."/>
            <person name="Nolan M."/>
            <person name="Bruce D."/>
            <person name="Goodwin L."/>
            <person name="Pitluck S."/>
            <person name="Ivanova N."/>
            <person name="Mavromatis K."/>
            <person name="Ovchinnikova G."/>
            <person name="Pati A."/>
            <person name="Chen A."/>
            <person name="Palaniappan K."/>
            <person name="Land M."/>
            <person name="Hauser L."/>
            <person name="Chang Y.J."/>
            <person name="Jeffries C.C."/>
            <person name="Brettin T."/>
            <person name="Detter J.C."/>
            <person name="Tapia R."/>
            <person name="Han C."/>
            <person name="Heimerl T."/>
            <person name="Weikl F."/>
            <person name="Brambilla E."/>
            <person name="Goker M."/>
            <person name="Bristow J."/>
            <person name="Eisen J.A."/>
            <person name="Markowitz V."/>
            <person name="Hugenholtz P."/>
            <person name="Kyrpides N.C."/>
            <person name="Klenk H.P."/>
        </authorList>
    </citation>
    <scope>NUCLEOTIDE SEQUENCE [LARGE SCALE GENOMIC DNA]</scope>
    <source>
        <strain evidence="9">DSM 11486 / M11TL</strain>
    </source>
</reference>
<dbReference type="EMBL" id="CP001939">
    <property type="protein sequence ID" value="ADG90610.1"/>
    <property type="molecule type" value="Genomic_DNA"/>
</dbReference>
<name>D5U0G0_THEAM</name>
<accession>D5U0G0</accession>
<evidence type="ECO:0000313" key="9">
    <source>
        <dbReference type="Proteomes" id="UP000002376"/>
    </source>
</evidence>
<protein>
    <submittedName>
        <fullName evidence="8">Glycosyl transferase, family 4, conserved region</fullName>
    </submittedName>
</protein>
<feature type="transmembrane region" description="Helical" evidence="7">
    <location>
        <begin position="223"/>
        <end position="243"/>
    </location>
</feature>
<evidence type="ECO:0000313" key="8">
    <source>
        <dbReference type="EMBL" id="ADG90610.1"/>
    </source>
</evidence>
<keyword evidence="6 7" id="KW-0472">Membrane</keyword>
<reference key="3">
    <citation type="submission" date="2010-02" db="EMBL/GenBank/DDBJ databases">
        <title>Complete genome sequence of Thermosphaera aggregans type strain (M11TL).</title>
        <authorList>
            <consortium name="US DOE Joint Genome Institute (JGI-PGF)"/>
            <person name="Spring S."/>
            <person name="Lapidus A."/>
            <person name="Munk C."/>
            <person name="Schroeder M."/>
            <person name="Glavina Del Rio T."/>
            <person name="Tice H."/>
            <person name="Copeland A."/>
            <person name="Cheng J.-F."/>
            <person name="Lucas S."/>
            <person name="Chen F."/>
            <person name="Nolan M."/>
            <person name="Bruce D."/>
            <person name="Goodwin L."/>
            <person name="Pitluck S."/>
            <person name="Ivanova N."/>
            <person name="Mavromatis K."/>
            <person name="Ovchinnikova G."/>
            <person name="Pati A."/>
            <person name="Chen A."/>
            <person name="Palaniappan K."/>
            <person name="Land M."/>
            <person name="Hauser L."/>
            <person name="Chang Y.-J."/>
            <person name="Jeffries C.C."/>
            <person name="Brettin T."/>
            <person name="Detter J.C."/>
            <person name="Tapia R."/>
            <person name="Han C."/>
            <person name="Chain P."/>
            <person name="Heimerl T."/>
            <person name="Weik F."/>
            <person name="Goker M."/>
            <person name="Rachel R."/>
            <person name="Bristow J."/>
            <person name="Eisen J.A."/>
            <person name="Markowitz V."/>
            <person name="Hugenholtz P."/>
            <person name="Kyrpides N.C."/>
            <person name="Klenk H.-P."/>
        </authorList>
    </citation>
    <scope>NUCLEOTIDE SEQUENCE</scope>
    <source>
        <strain>DSM 11486</strain>
    </source>
</reference>
<dbReference type="PANTHER" id="PTHR22926">
    <property type="entry name" value="PHOSPHO-N-ACETYLMURAMOYL-PENTAPEPTIDE-TRANSFERASE"/>
    <property type="match status" value="1"/>
</dbReference>
<dbReference type="GO" id="GO:0005886">
    <property type="term" value="C:plasma membrane"/>
    <property type="evidence" value="ECO:0007669"/>
    <property type="project" value="UniProtKB-SubCell"/>
</dbReference>
<feature type="transmembrane region" description="Helical" evidence="7">
    <location>
        <begin position="249"/>
        <end position="269"/>
    </location>
</feature>
<evidence type="ECO:0000256" key="6">
    <source>
        <dbReference type="ARBA" id="ARBA00023136"/>
    </source>
</evidence>
<comment type="subcellular location">
    <subcellularLocation>
        <location evidence="1">Cell membrane</location>
        <topology evidence="1">Multi-pass membrane protein</topology>
    </subcellularLocation>
</comment>
<dbReference type="RefSeq" id="WP_013129203.1">
    <property type="nucleotide sequence ID" value="NC_014160.1"/>
</dbReference>
<dbReference type="HOGENOM" id="CLU_023982_4_0_2"/>
<dbReference type="KEGG" id="tag:Tagg_0335"/>
<evidence type="ECO:0000256" key="1">
    <source>
        <dbReference type="ARBA" id="ARBA00004651"/>
    </source>
</evidence>
<dbReference type="eggNOG" id="arCOG03199">
    <property type="taxonomic scope" value="Archaea"/>
</dbReference>
<feature type="transmembrane region" description="Helical" evidence="7">
    <location>
        <begin position="49"/>
        <end position="69"/>
    </location>
</feature>
<keyword evidence="4 7" id="KW-0812">Transmembrane</keyword>
<feature type="transmembrane region" description="Helical" evidence="7">
    <location>
        <begin position="177"/>
        <end position="193"/>
    </location>
</feature>
<dbReference type="STRING" id="633148.Tagg_0335"/>
<evidence type="ECO:0000256" key="7">
    <source>
        <dbReference type="SAM" id="Phobius"/>
    </source>
</evidence>
<dbReference type="Pfam" id="PF00953">
    <property type="entry name" value="Glycos_transf_4"/>
    <property type="match status" value="1"/>
</dbReference>
<evidence type="ECO:0000256" key="4">
    <source>
        <dbReference type="ARBA" id="ARBA00022692"/>
    </source>
</evidence>
<gene>
    <name evidence="8" type="ordered locus">Tagg_0335</name>
</gene>
<proteinExistence type="predicted"/>
<dbReference type="InterPro" id="IPR000715">
    <property type="entry name" value="Glycosyl_transferase_4"/>
</dbReference>
<feature type="transmembrane region" description="Helical" evidence="7">
    <location>
        <begin position="81"/>
        <end position="104"/>
    </location>
</feature>
<keyword evidence="2" id="KW-1003">Cell membrane</keyword>
<dbReference type="AlphaFoldDB" id="D5U0G0"/>
<reference evidence="9" key="2">
    <citation type="journal article" date="2010" name="Stand. Genomic Sci.">
        <title>Complete genome sequence of Thermosphaera aggregans type strain (M11TLT).</title>
        <authorList>
            <person name="Spring S."/>
            <person name="Rachel R."/>
            <person name="Lapidus A."/>
            <person name="Davenport K."/>
            <person name="Tice H."/>
            <person name="Copeland A."/>
            <person name="Cheng J.-F."/>
            <person name="Lucas S."/>
            <person name="Chen F."/>
            <person name="Nolan M."/>
            <person name="Bruce D."/>
            <person name="Goodwin L."/>
            <person name="Pitluck S."/>
            <person name="Ivanova N."/>
            <person name="Mavromatis K."/>
            <person name="Ovchinnikova G."/>
            <person name="Pati A."/>
            <person name="Chen A."/>
            <person name="Palaniappan K."/>
            <person name="Land M."/>
            <person name="Hauser L."/>
            <person name="Chang Y.-J."/>
            <person name="Jeffries C.C."/>
            <person name="Brettin T."/>
            <person name="Detter J.C."/>
            <person name="Tapia R."/>
            <person name="Han C."/>
            <person name="Heimerl T."/>
            <person name="Weikl F."/>
            <person name="Brambilla E."/>
            <person name="Goker M."/>
            <person name="Bristow J."/>
            <person name="Eisen J.A."/>
            <person name="Markowitz V."/>
            <person name="Hugenholtz P."/>
            <person name="Kyrpides N.C."/>
            <person name="Klenk H.-P."/>
        </authorList>
    </citation>
    <scope>NUCLEOTIDE SEQUENCE [LARGE SCALE GENOMIC DNA]</scope>
    <source>
        <strain evidence="9">DSM 11486 / M11TL</strain>
    </source>
</reference>
<dbReference type="GO" id="GO:0071555">
    <property type="term" value="P:cell wall organization"/>
    <property type="evidence" value="ECO:0007669"/>
    <property type="project" value="TreeGrafter"/>
</dbReference>
<feature type="transmembrane region" description="Helical" evidence="7">
    <location>
        <begin position="148"/>
        <end position="170"/>
    </location>
</feature>